<comment type="caution">
    <text evidence="1">The sequence shown here is derived from an EMBL/GenBank/DDBJ whole genome shotgun (WGS) entry which is preliminary data.</text>
</comment>
<accession>A0AAP3U3X0</accession>
<dbReference type="AlphaFoldDB" id="A0AAP3U3X0"/>
<reference evidence="1" key="1">
    <citation type="journal article" date="2023" name="PeerJ">
        <title>Selection and evaluation of lactic acid bacteria from chicken feces in Thailand as potential probiotics.</title>
        <authorList>
            <person name="Khurajog B."/>
            <person name="Disastra Y."/>
            <person name="Lawwyne L.D."/>
            <person name="Sirichokchatchawan W."/>
            <person name="Niyomtham W."/>
            <person name="Yindee J."/>
            <person name="Hampson D.J."/>
            <person name="Prapasarakul N."/>
        </authorList>
    </citation>
    <scope>NUCLEOTIDE SEQUENCE</scope>
    <source>
        <strain evidence="1">BF9</strain>
    </source>
</reference>
<dbReference type="KEGG" id="paci:A4V11_05560"/>
<dbReference type="Proteomes" id="UP001280897">
    <property type="component" value="Unassembled WGS sequence"/>
</dbReference>
<evidence type="ECO:0000313" key="1">
    <source>
        <dbReference type="EMBL" id="MDV2620746.1"/>
    </source>
</evidence>
<gene>
    <name evidence="1" type="ORF">R0G89_03240</name>
</gene>
<organism evidence="1 2">
    <name type="scientific">Pediococcus acidilactici</name>
    <dbReference type="NCBI Taxonomy" id="1254"/>
    <lineage>
        <taxon>Bacteria</taxon>
        <taxon>Bacillati</taxon>
        <taxon>Bacillota</taxon>
        <taxon>Bacilli</taxon>
        <taxon>Lactobacillales</taxon>
        <taxon>Lactobacillaceae</taxon>
        <taxon>Pediococcus</taxon>
        <taxon>Pediococcus acidilactici group</taxon>
    </lineage>
</organism>
<reference evidence="1" key="2">
    <citation type="submission" date="2023-10" db="EMBL/GenBank/DDBJ databases">
        <authorList>
            <person name="Khurajog B."/>
        </authorList>
    </citation>
    <scope>NUCLEOTIDE SEQUENCE</scope>
    <source>
        <strain evidence="1">BF9</strain>
    </source>
</reference>
<sequence>MQIEPNVVISQFFTHMEDLLHHADTSNVDIPSKVAEQTHSLARFNVPYYVLTNDSTQEPIDNLHVVNVNLDKIYQSYPDMTLYFYRIFMTFYFLQAHPEIEKAVLTDATDVTMLNYPFDEIKPDTLYMGDETAFLFETDIILNNEGPQYLQDFFLRNGNLLPTLNLGVMAGTRAVLMEYLGMMVKLITEAKLKFKQGDERYRLGAFEMAISNYVAYEYFQDRLVHGRKVTSFFSGFQPHSSAWFKHK</sequence>
<protein>
    <submittedName>
        <fullName evidence="1">Uncharacterized protein</fullName>
    </submittedName>
</protein>
<dbReference type="EMBL" id="JAWJAV010000002">
    <property type="protein sequence ID" value="MDV2620746.1"/>
    <property type="molecule type" value="Genomic_DNA"/>
</dbReference>
<dbReference type="RefSeq" id="WP_070366401.1">
    <property type="nucleotide sequence ID" value="NZ_CP015206.1"/>
</dbReference>
<name>A0AAP3U3X0_PEDAC</name>
<evidence type="ECO:0000313" key="2">
    <source>
        <dbReference type="Proteomes" id="UP001280897"/>
    </source>
</evidence>
<proteinExistence type="predicted"/>